<dbReference type="AlphaFoldDB" id="A0A0G1U8Q0"/>
<reference evidence="2 3" key="1">
    <citation type="journal article" date="2015" name="Nature">
        <title>rRNA introns, odd ribosomes, and small enigmatic genomes across a large radiation of phyla.</title>
        <authorList>
            <person name="Brown C.T."/>
            <person name="Hug L.A."/>
            <person name="Thomas B.C."/>
            <person name="Sharon I."/>
            <person name="Castelle C.J."/>
            <person name="Singh A."/>
            <person name="Wilkins M.J."/>
            <person name="Williams K.H."/>
            <person name="Banfield J.F."/>
        </authorList>
    </citation>
    <scope>NUCLEOTIDE SEQUENCE [LARGE SCALE GENOMIC DNA]</scope>
</reference>
<sequence>MKQKAHIHSRGYLLIEAMVAMTVLTTGVLGIFALMSQSIKLTRVINDQYIATYLAAEGIEVTKNLLDANTPDINAGRPWNDGGFDSSGCYEIDINTSALSSASPVACAAGSVTPLQFDGSVYQYGSGSATRYTRTVDVQPIGTIGVRIVSTVAWAAGASSITLEDKFYDWH</sequence>
<keyword evidence="1" id="KW-1133">Transmembrane helix</keyword>
<accession>A0A0G1U8Q0</accession>
<protein>
    <recommendedName>
        <fullName evidence="4">Type 4 fimbrial biogenesis protein PilV</fullName>
    </recommendedName>
</protein>
<evidence type="ECO:0008006" key="4">
    <source>
        <dbReference type="Google" id="ProtNLM"/>
    </source>
</evidence>
<name>A0A0G1U8Q0_9BACT</name>
<feature type="transmembrane region" description="Helical" evidence="1">
    <location>
        <begin position="12"/>
        <end position="35"/>
    </location>
</feature>
<evidence type="ECO:0000313" key="3">
    <source>
        <dbReference type="Proteomes" id="UP000033882"/>
    </source>
</evidence>
<keyword evidence="1" id="KW-0472">Membrane</keyword>
<keyword evidence="1" id="KW-0812">Transmembrane</keyword>
<dbReference type="EMBL" id="LCPB01000002">
    <property type="protein sequence ID" value="KKU90454.1"/>
    <property type="molecule type" value="Genomic_DNA"/>
</dbReference>
<comment type="caution">
    <text evidence="2">The sequence shown here is derived from an EMBL/GenBank/DDBJ whole genome shotgun (WGS) entry which is preliminary data.</text>
</comment>
<gene>
    <name evidence="2" type="ORF">UY19_C0002G0027</name>
</gene>
<evidence type="ECO:0000313" key="2">
    <source>
        <dbReference type="EMBL" id="KKU90454.1"/>
    </source>
</evidence>
<dbReference type="Proteomes" id="UP000033882">
    <property type="component" value="Unassembled WGS sequence"/>
</dbReference>
<proteinExistence type="predicted"/>
<evidence type="ECO:0000256" key="1">
    <source>
        <dbReference type="SAM" id="Phobius"/>
    </source>
</evidence>
<organism evidence="2 3">
    <name type="scientific">Candidatus Wolfebacteria bacterium GW2011_GWA2_47_9b</name>
    <dbReference type="NCBI Taxonomy" id="1619005"/>
    <lineage>
        <taxon>Bacteria</taxon>
        <taxon>Candidatus Wolfeibacteriota</taxon>
    </lineage>
</organism>